<sequence length="1001" mass="112498">MGQRKLGQHTNAVIKKNVSQQRTKKGFNACLVVSPLVLCGLLFGLQLAINYLFLDRPEFRCGCKCLDCCITSPEGFETCYQNEPEKCLVADSCKRRDYDQCTIAYSTPQQFSFCEIKDPYRWPSQLQMPDSIFHNETNWESETQLRAHTLVTGRTPALDELTARLVQQKSVEPEVFSELIDLTSSLWASKAMDGGVGGGSMNVDMGNIQAMLEDSNLLTYALFSNPEVLTKMTEADLVYATPFWNDRPVAFFDSAFSVPRMMHYLQKNCSAVSVSPGEDTHCAELDLVNTLTRKDMNERQYCGFEKAVITQQVDCEGKGYPLMEYSTGWDFGLTTENNFDLIVAYNDSGLRMDQREEGPDWQNRATEQINMATQAFVKWVLGDEYSVKLRALRDMPREKKGLTLDFASLLGPVFYVLLFQLPAPSMLVTLIQEKENKVLTRMKMQGMSPLAHYIGCYLWNLLLWVLFMVITLISGYAVYDLKFFTLSDAGLLIVFILLYGNLQIAFVFILSHVFKKSKSAAVSGNLWLMLSGYLCGTLFTPMIAKDRWYMVFLELIPTLGLFRGLFEFAEYAFLGAYTGNAGMNWSKFSDHKNGMEAVMLIFFFEWIVFVVIGVLMHDESYWRMVFGRPKSSSSKQGKFVEMTEMNKEKISPLEIETEVQEEDVAEERRKVRALEGSENKGPILASNLRKVYKVGASEKVACNGVDLGVEEGECIGLLGPNGAGKTTLINMLVGYVEPTEGEAYVSNLNIRHDKSKIFESLGVCPQFDVLWPELTANQHLLFYGRIKGLQGQELERAVDEALKSVNLLDVKHKNAGSYSGGMKRRLSVAISLIGKPKVVFLDEPTTGLDPASRRELWATINKARDYASVVLTTHSMEEAQALCDRVGIFINGRLRCIGTPTNLTNRFGEYILLTTSMGEGVGEERVAAYLKSNLTPNAKEVYSFNGIQKFELPSQDVQYSQIFDHMSKAKGQGMVTDWGVSTASLEDVFLKVAAQYMNFDG</sequence>
<keyword evidence="6" id="KW-0067">ATP-binding</keyword>
<keyword evidence="3" id="KW-0813">Transport</keyword>
<dbReference type="GO" id="GO:0005319">
    <property type="term" value="F:lipid transporter activity"/>
    <property type="evidence" value="ECO:0007669"/>
    <property type="project" value="TreeGrafter"/>
</dbReference>
<evidence type="ECO:0000256" key="9">
    <source>
        <dbReference type="SAM" id="Phobius"/>
    </source>
</evidence>
<dbReference type="InterPro" id="IPR003593">
    <property type="entry name" value="AAA+_ATPase"/>
</dbReference>
<dbReference type="AlphaFoldDB" id="A0A5B8MXX7"/>
<dbReference type="PANTHER" id="PTHR19229:SF154">
    <property type="entry name" value="ABC TRANSPORTER A FAMILY MEMBER 3-RELATED"/>
    <property type="match status" value="1"/>
</dbReference>
<protein>
    <submittedName>
        <fullName evidence="11">ABC transporter A</fullName>
    </submittedName>
</protein>
<evidence type="ECO:0000256" key="3">
    <source>
        <dbReference type="ARBA" id="ARBA00022448"/>
    </source>
</evidence>
<feature type="transmembrane region" description="Helical" evidence="9">
    <location>
        <begin position="597"/>
        <end position="616"/>
    </location>
</feature>
<dbReference type="Gene3D" id="3.40.50.300">
    <property type="entry name" value="P-loop containing nucleotide triphosphate hydrolases"/>
    <property type="match status" value="1"/>
</dbReference>
<reference evidence="11 12" key="1">
    <citation type="submission" date="2018-07" db="EMBL/GenBank/DDBJ databases">
        <title>The complete nuclear genome of the prasinophyte Chloropicon primus (CCMP1205).</title>
        <authorList>
            <person name="Pombert J.-F."/>
            <person name="Otis C."/>
            <person name="Turmel M."/>
            <person name="Lemieux C."/>
        </authorList>
    </citation>
    <scope>NUCLEOTIDE SEQUENCE [LARGE SCALE GENOMIC DNA]</scope>
    <source>
        <strain evidence="11 12">CCMP1205</strain>
    </source>
</reference>
<dbReference type="PANTHER" id="PTHR19229">
    <property type="entry name" value="ATP-BINDING CASSETTE TRANSPORTER SUBFAMILY A ABCA"/>
    <property type="match status" value="1"/>
</dbReference>
<name>A0A5B8MXX7_9CHLO</name>
<feature type="transmembrane region" description="Helical" evidence="9">
    <location>
        <begin position="29"/>
        <end position="54"/>
    </location>
</feature>
<dbReference type="Pfam" id="PF00005">
    <property type="entry name" value="ABC_tran"/>
    <property type="match status" value="1"/>
</dbReference>
<evidence type="ECO:0000313" key="11">
    <source>
        <dbReference type="EMBL" id="QDZ25449.1"/>
    </source>
</evidence>
<dbReference type="InterPro" id="IPR027417">
    <property type="entry name" value="P-loop_NTPase"/>
</dbReference>
<dbReference type="SUPFAM" id="SSF52540">
    <property type="entry name" value="P-loop containing nucleoside triphosphate hydrolases"/>
    <property type="match status" value="1"/>
</dbReference>
<dbReference type="GO" id="GO:0016887">
    <property type="term" value="F:ATP hydrolysis activity"/>
    <property type="evidence" value="ECO:0007669"/>
    <property type="project" value="InterPro"/>
</dbReference>
<evidence type="ECO:0000256" key="4">
    <source>
        <dbReference type="ARBA" id="ARBA00022692"/>
    </source>
</evidence>
<feature type="transmembrane region" description="Helical" evidence="9">
    <location>
        <begin position="409"/>
        <end position="431"/>
    </location>
</feature>
<evidence type="ECO:0000256" key="7">
    <source>
        <dbReference type="ARBA" id="ARBA00022989"/>
    </source>
</evidence>
<dbReference type="FunFam" id="3.40.50.300:FF:000665">
    <property type="entry name" value="ABC transporter A family member 2"/>
    <property type="match status" value="1"/>
</dbReference>
<keyword evidence="4 9" id="KW-0812">Transmembrane</keyword>
<evidence type="ECO:0000256" key="1">
    <source>
        <dbReference type="ARBA" id="ARBA00004141"/>
    </source>
</evidence>
<dbReference type="SMART" id="SM00382">
    <property type="entry name" value="AAA"/>
    <property type="match status" value="1"/>
</dbReference>
<evidence type="ECO:0000256" key="2">
    <source>
        <dbReference type="ARBA" id="ARBA00008526"/>
    </source>
</evidence>
<dbReference type="PROSITE" id="PS50893">
    <property type="entry name" value="ABC_TRANSPORTER_2"/>
    <property type="match status" value="1"/>
</dbReference>
<keyword evidence="7 9" id="KW-1133">Transmembrane helix</keyword>
<evidence type="ECO:0000259" key="10">
    <source>
        <dbReference type="PROSITE" id="PS50893"/>
    </source>
</evidence>
<evidence type="ECO:0000256" key="8">
    <source>
        <dbReference type="ARBA" id="ARBA00023136"/>
    </source>
</evidence>
<dbReference type="InterPro" id="IPR013525">
    <property type="entry name" value="ABC2_TM"/>
</dbReference>
<feature type="transmembrane region" description="Helical" evidence="9">
    <location>
        <begin position="526"/>
        <end position="544"/>
    </location>
</feature>
<keyword evidence="8 9" id="KW-0472">Membrane</keyword>
<evidence type="ECO:0000256" key="6">
    <source>
        <dbReference type="ARBA" id="ARBA00022840"/>
    </source>
</evidence>
<evidence type="ECO:0000313" key="12">
    <source>
        <dbReference type="Proteomes" id="UP000316726"/>
    </source>
</evidence>
<organism evidence="11 12">
    <name type="scientific">Chloropicon primus</name>
    <dbReference type="NCBI Taxonomy" id="1764295"/>
    <lineage>
        <taxon>Eukaryota</taxon>
        <taxon>Viridiplantae</taxon>
        <taxon>Chlorophyta</taxon>
        <taxon>Chloropicophyceae</taxon>
        <taxon>Chloropicales</taxon>
        <taxon>Chloropicaceae</taxon>
        <taxon>Chloropicon</taxon>
    </lineage>
</organism>
<comment type="subcellular location">
    <subcellularLocation>
        <location evidence="1">Membrane</location>
        <topology evidence="1">Multi-pass membrane protein</topology>
    </subcellularLocation>
</comment>
<dbReference type="InterPro" id="IPR003439">
    <property type="entry name" value="ABC_transporter-like_ATP-bd"/>
</dbReference>
<proteinExistence type="inferred from homology"/>
<evidence type="ECO:0000256" key="5">
    <source>
        <dbReference type="ARBA" id="ARBA00022741"/>
    </source>
</evidence>
<dbReference type="InterPro" id="IPR026082">
    <property type="entry name" value="ABCA"/>
</dbReference>
<gene>
    <name evidence="11" type="ORF">A3770_17p79670</name>
</gene>
<dbReference type="CDD" id="cd03263">
    <property type="entry name" value="ABC_subfamily_A"/>
    <property type="match status" value="1"/>
</dbReference>
<keyword evidence="12" id="KW-1185">Reference proteome</keyword>
<dbReference type="EMBL" id="CP031050">
    <property type="protein sequence ID" value="QDZ25449.1"/>
    <property type="molecule type" value="Genomic_DNA"/>
</dbReference>
<dbReference type="Pfam" id="PF12698">
    <property type="entry name" value="ABC2_membrane_3"/>
    <property type="match status" value="1"/>
</dbReference>
<comment type="similarity">
    <text evidence="2">Belongs to the ABC transporter superfamily. ABCA family. CPR flippase (TC 3.A.1.211) subfamily.</text>
</comment>
<feature type="transmembrane region" description="Helical" evidence="9">
    <location>
        <begin position="452"/>
        <end position="479"/>
    </location>
</feature>
<feature type="transmembrane region" description="Helical" evidence="9">
    <location>
        <begin position="491"/>
        <end position="514"/>
    </location>
</feature>
<dbReference type="Proteomes" id="UP000316726">
    <property type="component" value="Chromosome 17"/>
</dbReference>
<dbReference type="STRING" id="1764295.A0A5B8MXX7"/>
<dbReference type="InterPro" id="IPR017871">
    <property type="entry name" value="ABC_transporter-like_CS"/>
</dbReference>
<dbReference type="GO" id="GO:0005524">
    <property type="term" value="F:ATP binding"/>
    <property type="evidence" value="ECO:0007669"/>
    <property type="project" value="UniProtKB-KW"/>
</dbReference>
<feature type="transmembrane region" description="Helical" evidence="9">
    <location>
        <begin position="556"/>
        <end position="577"/>
    </location>
</feature>
<dbReference type="Pfam" id="PF24526">
    <property type="entry name" value="ABCA12_C"/>
    <property type="match status" value="1"/>
</dbReference>
<dbReference type="OrthoDB" id="8061355at2759"/>
<dbReference type="GO" id="GO:0140359">
    <property type="term" value="F:ABC-type transporter activity"/>
    <property type="evidence" value="ECO:0007669"/>
    <property type="project" value="InterPro"/>
</dbReference>
<accession>A0A5B8MXX7</accession>
<dbReference type="PROSITE" id="PS00211">
    <property type="entry name" value="ABC_TRANSPORTER_1"/>
    <property type="match status" value="1"/>
</dbReference>
<keyword evidence="5" id="KW-0547">Nucleotide-binding</keyword>
<dbReference type="GO" id="GO:0016020">
    <property type="term" value="C:membrane"/>
    <property type="evidence" value="ECO:0007669"/>
    <property type="project" value="UniProtKB-SubCell"/>
</dbReference>
<feature type="domain" description="ABC transporter" evidence="10">
    <location>
        <begin position="686"/>
        <end position="916"/>
    </location>
</feature>